<reference evidence="1" key="1">
    <citation type="submission" date="2020-05" db="EMBL/GenBank/DDBJ databases">
        <authorList>
            <person name="Chiriac C."/>
            <person name="Salcher M."/>
            <person name="Ghai R."/>
            <person name="Kavagutti S V."/>
        </authorList>
    </citation>
    <scope>NUCLEOTIDE SEQUENCE</scope>
</reference>
<name>A0A6J5RYX8_9CAUD</name>
<proteinExistence type="predicted"/>
<dbReference type="EMBL" id="LR797273">
    <property type="protein sequence ID" value="CAB4198798.1"/>
    <property type="molecule type" value="Genomic_DNA"/>
</dbReference>
<gene>
    <name evidence="1" type="ORF">UFOVP1324_25</name>
</gene>
<organism evidence="1">
    <name type="scientific">uncultured Caudovirales phage</name>
    <dbReference type="NCBI Taxonomy" id="2100421"/>
    <lineage>
        <taxon>Viruses</taxon>
        <taxon>Duplodnaviria</taxon>
        <taxon>Heunggongvirae</taxon>
        <taxon>Uroviricota</taxon>
        <taxon>Caudoviricetes</taxon>
        <taxon>Peduoviridae</taxon>
        <taxon>Maltschvirus</taxon>
        <taxon>Maltschvirus maltsch</taxon>
    </lineage>
</organism>
<sequence>MKTAASTIALMGHQAGKTDELVGTAGVAQIAKDQLGAKETKAKLRQSAKAATNALVSLGQQQLVLNHLQPRWLRGLVTQLLDAGEEVGFDLLDQLREAGAEGAAEAVHKRLEFRL</sequence>
<protein>
    <submittedName>
        <fullName evidence="1">Uncharacterized protein</fullName>
    </submittedName>
</protein>
<evidence type="ECO:0000313" key="1">
    <source>
        <dbReference type="EMBL" id="CAB4198798.1"/>
    </source>
</evidence>
<accession>A0A6J5RYX8</accession>